<dbReference type="Proteomes" id="UP000642284">
    <property type="component" value="Unassembled WGS sequence"/>
</dbReference>
<dbReference type="Pfam" id="PF00392">
    <property type="entry name" value="GntR"/>
    <property type="match status" value="1"/>
</dbReference>
<evidence type="ECO:0000259" key="4">
    <source>
        <dbReference type="PROSITE" id="PS50949"/>
    </source>
</evidence>
<accession>A0ABR7STK9</accession>
<dbReference type="InterPro" id="IPR036388">
    <property type="entry name" value="WH-like_DNA-bd_sf"/>
</dbReference>
<proteinExistence type="predicted"/>
<dbReference type="PROSITE" id="PS50949">
    <property type="entry name" value="HTH_GNTR"/>
    <property type="match status" value="1"/>
</dbReference>
<dbReference type="SMART" id="SM00345">
    <property type="entry name" value="HTH_GNTR"/>
    <property type="match status" value="1"/>
</dbReference>
<feature type="domain" description="HTH gntR-type" evidence="4">
    <location>
        <begin position="23"/>
        <end position="91"/>
    </location>
</feature>
<evidence type="ECO:0000256" key="2">
    <source>
        <dbReference type="ARBA" id="ARBA00023125"/>
    </source>
</evidence>
<dbReference type="InterPro" id="IPR036390">
    <property type="entry name" value="WH_DNA-bd_sf"/>
</dbReference>
<dbReference type="EMBL" id="JACTVJ010000022">
    <property type="protein sequence ID" value="MBC9717881.1"/>
    <property type="molecule type" value="Genomic_DNA"/>
</dbReference>
<dbReference type="InterPro" id="IPR050679">
    <property type="entry name" value="Bact_HTH_transcr_reg"/>
</dbReference>
<gene>
    <name evidence="5" type="ORF">H9Y04_35660</name>
</gene>
<reference evidence="5 6" key="1">
    <citation type="submission" date="2020-08" db="EMBL/GenBank/DDBJ databases">
        <title>Genemic of Streptomyces polyaspartic.</title>
        <authorList>
            <person name="Liu W."/>
        </authorList>
    </citation>
    <scope>NUCLEOTIDE SEQUENCE [LARGE SCALE GENOMIC DNA]</scope>
    <source>
        <strain evidence="5 6">TRM66268-LWL</strain>
    </source>
</reference>
<sequence length="98" mass="10617">MHAHCRPVTVALVTEEIDPQGIDYHYVQLANILEGRIRRGELAPGQRLPGELVTAADFGVGPVTVRRALAILREKGLVVTVHARGTFVVRELPDAAGD</sequence>
<name>A0ABR7STK9_9ACTN</name>
<comment type="caution">
    <text evidence="5">The sequence shown here is derived from an EMBL/GenBank/DDBJ whole genome shotgun (WGS) entry which is preliminary data.</text>
</comment>
<dbReference type="PANTHER" id="PTHR44846">
    <property type="entry name" value="MANNOSYL-D-GLYCERATE TRANSPORT/METABOLISM SYSTEM REPRESSOR MNGR-RELATED"/>
    <property type="match status" value="1"/>
</dbReference>
<keyword evidence="3" id="KW-0804">Transcription</keyword>
<keyword evidence="2" id="KW-0238">DNA-binding</keyword>
<organism evidence="5 6">
    <name type="scientific">Streptomyces polyasparticus</name>
    <dbReference type="NCBI Taxonomy" id="2767826"/>
    <lineage>
        <taxon>Bacteria</taxon>
        <taxon>Bacillati</taxon>
        <taxon>Actinomycetota</taxon>
        <taxon>Actinomycetes</taxon>
        <taxon>Kitasatosporales</taxon>
        <taxon>Streptomycetaceae</taxon>
        <taxon>Streptomyces</taxon>
    </lineage>
</organism>
<evidence type="ECO:0000313" key="6">
    <source>
        <dbReference type="Proteomes" id="UP000642284"/>
    </source>
</evidence>
<dbReference type="Gene3D" id="1.10.10.10">
    <property type="entry name" value="Winged helix-like DNA-binding domain superfamily/Winged helix DNA-binding domain"/>
    <property type="match status" value="1"/>
</dbReference>
<evidence type="ECO:0000256" key="3">
    <source>
        <dbReference type="ARBA" id="ARBA00023163"/>
    </source>
</evidence>
<evidence type="ECO:0000256" key="1">
    <source>
        <dbReference type="ARBA" id="ARBA00023015"/>
    </source>
</evidence>
<keyword evidence="6" id="KW-1185">Reference proteome</keyword>
<dbReference type="InterPro" id="IPR000524">
    <property type="entry name" value="Tscrpt_reg_HTH_GntR"/>
</dbReference>
<dbReference type="CDD" id="cd07377">
    <property type="entry name" value="WHTH_GntR"/>
    <property type="match status" value="1"/>
</dbReference>
<dbReference type="SUPFAM" id="SSF46785">
    <property type="entry name" value="Winged helix' DNA-binding domain"/>
    <property type="match status" value="1"/>
</dbReference>
<dbReference type="PANTHER" id="PTHR44846:SF1">
    <property type="entry name" value="MANNOSYL-D-GLYCERATE TRANSPORT_METABOLISM SYSTEM REPRESSOR MNGR-RELATED"/>
    <property type="match status" value="1"/>
</dbReference>
<evidence type="ECO:0000313" key="5">
    <source>
        <dbReference type="EMBL" id="MBC9717881.1"/>
    </source>
</evidence>
<protein>
    <submittedName>
        <fullName evidence="5">GntR family transcriptional regulator</fullName>
    </submittedName>
</protein>
<keyword evidence="1" id="KW-0805">Transcription regulation</keyword>